<feature type="domain" description="AAA+ ATPase" evidence="9">
    <location>
        <begin position="36"/>
        <end position="178"/>
    </location>
</feature>
<feature type="region of interest" description="Disordered" evidence="8">
    <location>
        <begin position="424"/>
        <end position="498"/>
    </location>
</feature>
<dbReference type="Pfam" id="PF00004">
    <property type="entry name" value="AAA"/>
    <property type="match status" value="1"/>
</dbReference>
<dbReference type="CDD" id="cd18140">
    <property type="entry name" value="HLD_clamp_RFC"/>
    <property type="match status" value="1"/>
</dbReference>
<evidence type="ECO:0000256" key="3">
    <source>
        <dbReference type="ARBA" id="ARBA00022705"/>
    </source>
</evidence>
<reference evidence="10 11" key="1">
    <citation type="submission" date="2022-06" db="EMBL/GenBank/DDBJ databases">
        <title>Halogeometricum sp. a new haloarchaeum isolate from saline soil.</title>
        <authorList>
            <person name="Strakova D."/>
            <person name="Galisteo C."/>
            <person name="Sanchez-Porro C."/>
            <person name="Ventosa A."/>
        </authorList>
    </citation>
    <scope>NUCLEOTIDE SEQUENCE [LARGE SCALE GENOMIC DNA]</scope>
    <source>
        <strain evidence="11">S3BR25-2</strain>
    </source>
</reference>
<dbReference type="PANTHER" id="PTHR23389">
    <property type="entry name" value="CHROMOSOME TRANSMISSION FIDELITY FACTOR 18"/>
    <property type="match status" value="1"/>
</dbReference>
<dbReference type="NCBIfam" id="NF003228">
    <property type="entry name" value="PRK04195.1-4"/>
    <property type="match status" value="1"/>
</dbReference>
<dbReference type="SMART" id="SM00382">
    <property type="entry name" value="AAA"/>
    <property type="match status" value="1"/>
</dbReference>
<dbReference type="InterPro" id="IPR003593">
    <property type="entry name" value="AAA+_ATPase"/>
</dbReference>
<dbReference type="RefSeq" id="WP_310928350.1">
    <property type="nucleotide sequence ID" value="NZ_JAMQOQ010000002.1"/>
</dbReference>
<sequence>MADWTEKYRPSTLAEVRGNNKARDAFAEWGKTWDDHREAVVLHGAPGVGKTSAAHALAADMGWETVELNASDQRTADVIERFAGRAAKNATLAGASAGDASGTREGRQLVILDEADNIHGNYDRGGAGAVTRLVKESNQPVVLIANEYYDMSNGLRNATQEIEFRDVSARSIVPVLRDILRKEGVEFDDDALDRIAEVNSGDLRSAVNDLQAAAEGKERLAVEDVVTASRDRGIGLFEYIDSVLKEDSARDAIQSAYAVDETPDDQVKWIEDKVSLVYDDAELARAYEFLANADVWLGRVLATQEYSYWRYATDNVAAGVAAARDGTYGGWTRYGGAPYRSTRDKTRDDVVRKIAEAGGFSMGTARREVLPFLAAVTHHCKPRDVTVAMAAWYDLDESAVSFVTGSGETTNKVQSIVEDAAEMREAEMEEHTGGAFAGSVPEDADGEGGGSDASDAGSEGDAGDELDADVLDGDGGDADADGDSDAEDDGQSGLDDFF</sequence>
<keyword evidence="3 7" id="KW-0235">DNA replication</keyword>
<name>A0ABU2G166_9EURY</name>
<comment type="subunit">
    <text evidence="7">Heteromultimer composed of small subunits (RfcS) and large subunits (RfcL).</text>
</comment>
<keyword evidence="5 7" id="KW-0067">ATP-binding</keyword>
<dbReference type="Gene3D" id="1.10.8.60">
    <property type="match status" value="1"/>
</dbReference>
<evidence type="ECO:0000313" key="10">
    <source>
        <dbReference type="EMBL" id="MDS0294521.1"/>
    </source>
</evidence>
<gene>
    <name evidence="7" type="primary">rfcL</name>
    <name evidence="10" type="ORF">NDI79_10090</name>
</gene>
<evidence type="ECO:0000256" key="1">
    <source>
        <dbReference type="ARBA" id="ARBA00006878"/>
    </source>
</evidence>
<dbReference type="NCBIfam" id="NF003229">
    <property type="entry name" value="PRK04195.1-5"/>
    <property type="match status" value="1"/>
</dbReference>
<evidence type="ECO:0000259" key="9">
    <source>
        <dbReference type="SMART" id="SM00382"/>
    </source>
</evidence>
<feature type="binding site" evidence="7">
    <location>
        <begin position="44"/>
        <end position="51"/>
    </location>
    <ligand>
        <name>ATP</name>
        <dbReference type="ChEBI" id="CHEBI:30616"/>
    </ligand>
</feature>
<accession>A0ABU2G166</accession>
<evidence type="ECO:0000256" key="7">
    <source>
        <dbReference type="HAMAP-Rule" id="MF_01508"/>
    </source>
</evidence>
<dbReference type="Proteomes" id="UP001254813">
    <property type="component" value="Unassembled WGS sequence"/>
</dbReference>
<dbReference type="InterPro" id="IPR047854">
    <property type="entry name" value="RFC_lid"/>
</dbReference>
<protein>
    <recommendedName>
        <fullName evidence="2 7">Replication factor C large subunit</fullName>
        <shortName evidence="7">RFC large subunit</shortName>
    </recommendedName>
    <alternativeName>
        <fullName evidence="6 7">Clamp loader large subunit</fullName>
    </alternativeName>
</protein>
<feature type="compositionally biased region" description="Acidic residues" evidence="8">
    <location>
        <begin position="461"/>
        <end position="490"/>
    </location>
</feature>
<dbReference type="InterPro" id="IPR027417">
    <property type="entry name" value="P-loop_NTPase"/>
</dbReference>
<evidence type="ECO:0000256" key="4">
    <source>
        <dbReference type="ARBA" id="ARBA00022741"/>
    </source>
</evidence>
<dbReference type="SUPFAM" id="SSF52540">
    <property type="entry name" value="P-loop containing nucleoside triphosphate hydrolases"/>
    <property type="match status" value="1"/>
</dbReference>
<dbReference type="PANTHER" id="PTHR23389:SF6">
    <property type="entry name" value="REPLICATION FACTOR C SUBUNIT 1"/>
    <property type="match status" value="1"/>
</dbReference>
<comment type="function">
    <text evidence="7">Part of the RFC clamp loader complex which loads the PCNA sliding clamp onto DNA.</text>
</comment>
<dbReference type="CDD" id="cd00009">
    <property type="entry name" value="AAA"/>
    <property type="match status" value="1"/>
</dbReference>
<dbReference type="HAMAP" id="MF_01508">
    <property type="entry name" value="RfcL"/>
    <property type="match status" value="1"/>
</dbReference>
<dbReference type="InterPro" id="IPR003959">
    <property type="entry name" value="ATPase_AAA_core"/>
</dbReference>
<evidence type="ECO:0000256" key="5">
    <source>
        <dbReference type="ARBA" id="ARBA00022840"/>
    </source>
</evidence>
<evidence type="ECO:0000313" key="11">
    <source>
        <dbReference type="Proteomes" id="UP001254813"/>
    </source>
</evidence>
<dbReference type="EMBL" id="JAMQOQ010000002">
    <property type="protein sequence ID" value="MDS0294521.1"/>
    <property type="molecule type" value="Genomic_DNA"/>
</dbReference>
<organism evidence="10 11">
    <name type="scientific">Halogeometricum luteum</name>
    <dbReference type="NCBI Taxonomy" id="2950537"/>
    <lineage>
        <taxon>Archaea</taxon>
        <taxon>Methanobacteriati</taxon>
        <taxon>Methanobacteriota</taxon>
        <taxon>Stenosarchaea group</taxon>
        <taxon>Halobacteria</taxon>
        <taxon>Halobacteriales</taxon>
        <taxon>Haloferacaceae</taxon>
        <taxon>Halogeometricum</taxon>
    </lineage>
</organism>
<dbReference type="InterPro" id="IPR023935">
    <property type="entry name" value="Rep_factor-C_lsu"/>
</dbReference>
<evidence type="ECO:0000256" key="2">
    <source>
        <dbReference type="ARBA" id="ARBA00014793"/>
    </source>
</evidence>
<proteinExistence type="inferred from homology"/>
<keyword evidence="11" id="KW-1185">Reference proteome</keyword>
<keyword evidence="4 7" id="KW-0547">Nucleotide-binding</keyword>
<dbReference type="Pfam" id="PF21960">
    <property type="entry name" value="RCF1-5-like_lid"/>
    <property type="match status" value="1"/>
</dbReference>
<comment type="caution">
    <text evidence="10">The sequence shown here is derived from an EMBL/GenBank/DDBJ whole genome shotgun (WGS) entry which is preliminary data.</text>
</comment>
<comment type="similarity">
    <text evidence="1 7">Belongs to the activator 1 small subunits family. RfcL subfamily.</text>
</comment>
<dbReference type="Gene3D" id="3.40.50.300">
    <property type="entry name" value="P-loop containing nucleotide triphosphate hydrolases"/>
    <property type="match status" value="1"/>
</dbReference>
<evidence type="ECO:0000256" key="6">
    <source>
        <dbReference type="ARBA" id="ARBA00032141"/>
    </source>
</evidence>
<evidence type="ECO:0000256" key="8">
    <source>
        <dbReference type="SAM" id="MobiDB-lite"/>
    </source>
</evidence>